<organism evidence="10 11">
    <name type="scientific">Pseudomonas protegens</name>
    <dbReference type="NCBI Taxonomy" id="380021"/>
    <lineage>
        <taxon>Bacteria</taxon>
        <taxon>Pseudomonadati</taxon>
        <taxon>Pseudomonadota</taxon>
        <taxon>Gammaproteobacteria</taxon>
        <taxon>Pseudomonadales</taxon>
        <taxon>Pseudomonadaceae</taxon>
        <taxon>Pseudomonas</taxon>
    </lineage>
</organism>
<dbReference type="Pfam" id="PF13537">
    <property type="entry name" value="GATase_7"/>
    <property type="match status" value="1"/>
</dbReference>
<comment type="pathway">
    <text evidence="1">Amino-acid biosynthesis; L-asparagine biosynthesis; L-asparagine from L-aspartate (L-Gln route): step 1/1.</text>
</comment>
<comment type="caution">
    <text evidence="10">The sequence shown here is derived from an EMBL/GenBank/DDBJ whole genome shotgun (WGS) entry which is preliminary data.</text>
</comment>
<keyword evidence="6" id="KW-0315">Glutamine amidotransferase</keyword>
<dbReference type="InterPro" id="IPR006426">
    <property type="entry name" value="Asn_synth_AEB"/>
</dbReference>
<proteinExistence type="inferred from homology"/>
<dbReference type="Pfam" id="PF00733">
    <property type="entry name" value="Asn_synthase"/>
    <property type="match status" value="1"/>
</dbReference>
<feature type="binding site" evidence="8">
    <location>
        <position position="97"/>
    </location>
    <ligand>
        <name>L-glutamine</name>
        <dbReference type="ChEBI" id="CHEBI:58359"/>
    </ligand>
</feature>
<dbReference type="InterPro" id="IPR029055">
    <property type="entry name" value="Ntn_hydrolases_N"/>
</dbReference>
<dbReference type="InterPro" id="IPR033738">
    <property type="entry name" value="AsnB_N"/>
</dbReference>
<gene>
    <name evidence="10" type="ORF">C5U62_06555</name>
</gene>
<evidence type="ECO:0000256" key="3">
    <source>
        <dbReference type="ARBA" id="ARBA00012737"/>
    </source>
</evidence>
<dbReference type="EC" id="6.3.5.4" evidence="3"/>
<dbReference type="GO" id="GO:0005524">
    <property type="term" value="F:ATP binding"/>
    <property type="evidence" value="ECO:0007669"/>
    <property type="project" value="UniProtKB-KW"/>
</dbReference>
<dbReference type="InterPro" id="IPR014729">
    <property type="entry name" value="Rossmann-like_a/b/a_fold"/>
</dbReference>
<evidence type="ECO:0000256" key="8">
    <source>
        <dbReference type="PIRSR" id="PIRSR001589-2"/>
    </source>
</evidence>
<name>A0A2T6GLW8_9PSED</name>
<dbReference type="PROSITE" id="PS51278">
    <property type="entry name" value="GATASE_TYPE_2"/>
    <property type="match status" value="1"/>
</dbReference>
<dbReference type="PANTHER" id="PTHR43284:SF1">
    <property type="entry name" value="ASPARAGINE SYNTHETASE"/>
    <property type="match status" value="1"/>
</dbReference>
<dbReference type="EMBL" id="PYJM01000002">
    <property type="protein sequence ID" value="PUA45155.1"/>
    <property type="molecule type" value="Genomic_DNA"/>
</dbReference>
<evidence type="ECO:0000256" key="7">
    <source>
        <dbReference type="ARBA" id="ARBA00048741"/>
    </source>
</evidence>
<evidence type="ECO:0000313" key="10">
    <source>
        <dbReference type="EMBL" id="PUA45155.1"/>
    </source>
</evidence>
<feature type="domain" description="Glutamine amidotransferase type-2" evidence="9">
    <location>
        <begin position="1"/>
        <end position="210"/>
    </location>
</feature>
<comment type="similarity">
    <text evidence="2">Belongs to the asparagine synthetase family.</text>
</comment>
<evidence type="ECO:0000313" key="11">
    <source>
        <dbReference type="Proteomes" id="UP000244178"/>
    </source>
</evidence>
<evidence type="ECO:0000256" key="1">
    <source>
        <dbReference type="ARBA" id="ARBA00005187"/>
    </source>
</evidence>
<dbReference type="AlphaFoldDB" id="A0A2T6GLW8"/>
<dbReference type="CDD" id="cd00712">
    <property type="entry name" value="AsnB"/>
    <property type="match status" value="1"/>
</dbReference>
<dbReference type="SUPFAM" id="SSF56235">
    <property type="entry name" value="N-terminal nucleophile aminohydrolases (Ntn hydrolases)"/>
    <property type="match status" value="1"/>
</dbReference>
<sequence length="641" mass="72301">MSAFAGLLSAQAIPAELPEHFAAALDAPGLEQSRHWSHPGLHFTHRLRITAPEDHQDHQPALRHDVPLVLVFDGYLINRIELIDALALPREAHGWADSAIAFEAMARWGARGPERMLGDFALVVWNVADRSLLLARDAVGQRPLYYHQKDGLFAFATNPAALLAVPGIDRELDEEHFVALLSDLPVADNGTPYKHLRLLPAGSVAILRSGQLKQHFYWTPEQRTELRLPREEEYVEAARELFERAVKDCLRIEGPAFSSLTGGLDSSAVSVTAVKHLPGNSLTTITCLPAANTELLDSNQHYMSERRYVESICEQTPGLQPLFFNGPVQHRWDTDWLQMFQLTGVPWRNVMNLAWMGSARDHIRRQGGRVLLTGALGNVTLSWDGQGTLTGLMRDGRWLKAFQESLAQARTSGQNAAIARQIWRSTLAPFAPEIIQQSIAKLQARSSASEWGHLYPIDPMIKARIRTEEGAKRRKQMASMASWQLRQAWFRERQSALQATGLVRALHGFEVRDPMADRRLLEFCFSLPDSLYLQGGVTRLLARRVTADRLPGEVVNNRKRGMQCPEYLHRMSMVRPFLGERLEELEASPLAQRLLDLKRMKALLSNWPNRPASPEHLIVLHRGLHFGAFLRWIETGRQFQG</sequence>
<accession>A0A2T6GLW8</accession>
<dbReference type="PANTHER" id="PTHR43284">
    <property type="entry name" value="ASPARAGINE SYNTHETASE (GLUTAMINE-HYDROLYZING)"/>
    <property type="match status" value="1"/>
</dbReference>
<evidence type="ECO:0000256" key="4">
    <source>
        <dbReference type="ARBA" id="ARBA00022741"/>
    </source>
</evidence>
<dbReference type="GO" id="GO:0004066">
    <property type="term" value="F:asparagine synthase (glutamine-hydrolyzing) activity"/>
    <property type="evidence" value="ECO:0007669"/>
    <property type="project" value="UniProtKB-EC"/>
</dbReference>
<comment type="catalytic activity">
    <reaction evidence="7">
        <text>L-aspartate + L-glutamine + ATP + H2O = L-asparagine + L-glutamate + AMP + diphosphate + H(+)</text>
        <dbReference type="Rhea" id="RHEA:12228"/>
        <dbReference type="ChEBI" id="CHEBI:15377"/>
        <dbReference type="ChEBI" id="CHEBI:15378"/>
        <dbReference type="ChEBI" id="CHEBI:29985"/>
        <dbReference type="ChEBI" id="CHEBI:29991"/>
        <dbReference type="ChEBI" id="CHEBI:30616"/>
        <dbReference type="ChEBI" id="CHEBI:33019"/>
        <dbReference type="ChEBI" id="CHEBI:58048"/>
        <dbReference type="ChEBI" id="CHEBI:58359"/>
        <dbReference type="ChEBI" id="CHEBI:456215"/>
        <dbReference type="EC" id="6.3.5.4"/>
    </reaction>
</comment>
<dbReference type="InterPro" id="IPR017932">
    <property type="entry name" value="GATase_2_dom"/>
</dbReference>
<protein>
    <recommendedName>
        <fullName evidence="3">asparagine synthase (glutamine-hydrolyzing)</fullName>
        <ecNumber evidence="3">6.3.5.4</ecNumber>
    </recommendedName>
</protein>
<dbReference type="InterPro" id="IPR051786">
    <property type="entry name" value="ASN_synthetase/amidase"/>
</dbReference>
<reference evidence="10 11" key="1">
    <citation type="submission" date="2018-03" db="EMBL/GenBank/DDBJ databases">
        <title>Draft genome sequence of the plant growth promoting rhizobacterium Pseudomonas protegens strain BNJ-SS-45 isolated from wheat (Triticum aestivum) rhizosphere.</title>
        <authorList>
            <person name="Bajpai A."/>
            <person name="Shende K."/>
            <person name="Meena N."/>
            <person name="Upadhyayula S.R."/>
            <person name="Suravajhala P."/>
            <person name="Medicherla K.M."/>
            <person name="Johri B.N."/>
        </authorList>
    </citation>
    <scope>NUCLEOTIDE SEQUENCE [LARGE SCALE GENOMIC DNA]</scope>
    <source>
        <strain evidence="10 11">BNJ-SS-45</strain>
    </source>
</reference>
<dbReference type="PIRSF" id="PIRSF001589">
    <property type="entry name" value="Asn_synthetase_glu-h"/>
    <property type="match status" value="1"/>
</dbReference>
<dbReference type="InterPro" id="IPR001962">
    <property type="entry name" value="Asn_synthase"/>
</dbReference>
<dbReference type="Gene3D" id="3.40.50.620">
    <property type="entry name" value="HUPs"/>
    <property type="match status" value="2"/>
</dbReference>
<evidence type="ECO:0000256" key="5">
    <source>
        <dbReference type="ARBA" id="ARBA00022840"/>
    </source>
</evidence>
<dbReference type="GO" id="GO:0006529">
    <property type="term" value="P:asparagine biosynthetic process"/>
    <property type="evidence" value="ECO:0007669"/>
    <property type="project" value="InterPro"/>
</dbReference>
<evidence type="ECO:0000259" key="9">
    <source>
        <dbReference type="PROSITE" id="PS51278"/>
    </source>
</evidence>
<keyword evidence="5 8" id="KW-0067">ATP-binding</keyword>
<evidence type="ECO:0000256" key="6">
    <source>
        <dbReference type="ARBA" id="ARBA00022962"/>
    </source>
</evidence>
<evidence type="ECO:0000256" key="2">
    <source>
        <dbReference type="ARBA" id="ARBA00005752"/>
    </source>
</evidence>
<dbReference type="SUPFAM" id="SSF52402">
    <property type="entry name" value="Adenine nucleotide alpha hydrolases-like"/>
    <property type="match status" value="1"/>
</dbReference>
<keyword evidence="4 8" id="KW-0547">Nucleotide-binding</keyword>
<dbReference type="Proteomes" id="UP000244178">
    <property type="component" value="Unassembled WGS sequence"/>
</dbReference>
<dbReference type="Gene3D" id="3.60.20.10">
    <property type="entry name" value="Glutamine Phosphoribosylpyrophosphate, subunit 1, domain 1"/>
    <property type="match status" value="1"/>
</dbReference>
<dbReference type="RefSeq" id="WP_082729165.1">
    <property type="nucleotide sequence ID" value="NZ_PYJM01000002.1"/>
</dbReference>